<feature type="signal peptide" evidence="5">
    <location>
        <begin position="1"/>
        <end position="24"/>
    </location>
</feature>
<dbReference type="InterPro" id="IPR029052">
    <property type="entry name" value="Metallo-depent_PP-like"/>
</dbReference>
<dbReference type="InterPro" id="IPR041792">
    <property type="entry name" value="MPP_PAP"/>
</dbReference>
<keyword evidence="3 5" id="KW-0378">Hydrolase</keyword>
<dbReference type="CDD" id="cd00839">
    <property type="entry name" value="MPP_PAPs"/>
    <property type="match status" value="1"/>
</dbReference>
<dbReference type="Gene3D" id="2.60.40.380">
    <property type="entry name" value="Purple acid phosphatase-like, N-terminal"/>
    <property type="match status" value="1"/>
</dbReference>
<dbReference type="OrthoDB" id="45007at2759"/>
<dbReference type="Gene3D" id="3.60.21.10">
    <property type="match status" value="2"/>
</dbReference>
<dbReference type="InterPro" id="IPR004843">
    <property type="entry name" value="Calcineurin-like_PHP"/>
</dbReference>
<name>A0A811S114_9POAL</name>
<dbReference type="InterPro" id="IPR015914">
    <property type="entry name" value="PAPs_N"/>
</dbReference>
<evidence type="ECO:0000256" key="5">
    <source>
        <dbReference type="RuleBase" id="RU361203"/>
    </source>
</evidence>
<dbReference type="InterPro" id="IPR039331">
    <property type="entry name" value="PAPs-like"/>
</dbReference>
<dbReference type="PANTHER" id="PTHR22953:SF15">
    <property type="entry name" value="PURPLE ACID PHOSPHATASE 13"/>
    <property type="match status" value="1"/>
</dbReference>
<keyword evidence="4" id="KW-0325">Glycoprotein</keyword>
<keyword evidence="10" id="KW-1185">Reference proteome</keyword>
<evidence type="ECO:0000259" key="8">
    <source>
        <dbReference type="Pfam" id="PF16656"/>
    </source>
</evidence>
<dbReference type="Proteomes" id="UP000604825">
    <property type="component" value="Unassembled WGS sequence"/>
</dbReference>
<evidence type="ECO:0000313" key="9">
    <source>
        <dbReference type="EMBL" id="CAD6335061.1"/>
    </source>
</evidence>
<feature type="chain" id="PRO_5033108173" description="Purple acid phosphatase" evidence="5">
    <location>
        <begin position="25"/>
        <end position="572"/>
    </location>
</feature>
<evidence type="ECO:0000256" key="4">
    <source>
        <dbReference type="ARBA" id="ARBA00023180"/>
    </source>
</evidence>
<gene>
    <name evidence="9" type="ORF">NCGR_LOCUS59159</name>
</gene>
<dbReference type="GO" id="GO:0046872">
    <property type="term" value="F:metal ion binding"/>
    <property type="evidence" value="ECO:0007669"/>
    <property type="project" value="InterPro"/>
</dbReference>
<evidence type="ECO:0000256" key="3">
    <source>
        <dbReference type="ARBA" id="ARBA00022801"/>
    </source>
</evidence>
<dbReference type="EMBL" id="CAJGYO010000017">
    <property type="protein sequence ID" value="CAD6335061.1"/>
    <property type="molecule type" value="Genomic_DNA"/>
</dbReference>
<organism evidence="9 10">
    <name type="scientific">Miscanthus lutarioriparius</name>
    <dbReference type="NCBI Taxonomy" id="422564"/>
    <lineage>
        <taxon>Eukaryota</taxon>
        <taxon>Viridiplantae</taxon>
        <taxon>Streptophyta</taxon>
        <taxon>Embryophyta</taxon>
        <taxon>Tracheophyta</taxon>
        <taxon>Spermatophyta</taxon>
        <taxon>Magnoliopsida</taxon>
        <taxon>Liliopsida</taxon>
        <taxon>Poales</taxon>
        <taxon>Poaceae</taxon>
        <taxon>PACMAD clade</taxon>
        <taxon>Panicoideae</taxon>
        <taxon>Andropogonodae</taxon>
        <taxon>Andropogoneae</taxon>
        <taxon>Saccharinae</taxon>
        <taxon>Miscanthus</taxon>
    </lineage>
</organism>
<dbReference type="Pfam" id="PF16656">
    <property type="entry name" value="Pur_ac_phosph_N"/>
    <property type="match status" value="1"/>
</dbReference>
<comment type="similarity">
    <text evidence="1 5">Belongs to the metallophosphoesterase superfamily. Purple acid phosphatase family.</text>
</comment>
<dbReference type="InterPro" id="IPR025733">
    <property type="entry name" value="PAPs_C"/>
</dbReference>
<sequence>MRQGSLPLLLLAAAAAVAAAAVSAEPASTLSWPSRPVTVPVGDRGHAVDLPDTDPRVQRRVTGWAPEQVAVALSAAPTSAWVSWITGTPPRTRHPRRPPPHKRKIHSLAWILSSLCLQIDIDGGSSIDLPAGDFQMGGAVKPLDPARGWQRRALQPRRRLPRPRGHREPLVYSQLYPFEGLQNYTSGIIHHVRLQGLEPGTRYFYRCGDPSIPDAMSDVHAFRTMPAVGSKSYPGRIAVVGDLGLTYNTTSTVEHMVRNQPDLVLLLGDVCYANLYLTNGTGTDCYSCSFASSTPIHETYQQYMEPVTSSIPMMVVEGNHEIEEQVHNKTFAFPSEESGSFSPFYYSFDVGGIHFVMIASYADYSRSGAQYRWLEEDLVKVDRSVTPWLIAGWHAPWYTTYKAHYREAECMRVEMEELLYAYGVDVVFTGHVHAYERSNRVFNYTLDACCPLYISVGDGGNREKMATAHADDPGHCPDPASTPDPFIGGRLCATNFTTGPTAGRFCWDRQPGYNAYRESSFGHGVLEVKNDTHALWRWHRNQDLNADVAADEVYIVREPDKCLAKSTRLLAY</sequence>
<reference evidence="9" key="1">
    <citation type="submission" date="2020-10" db="EMBL/GenBank/DDBJ databases">
        <authorList>
            <person name="Han B."/>
            <person name="Lu T."/>
            <person name="Zhao Q."/>
            <person name="Huang X."/>
            <person name="Zhao Y."/>
        </authorList>
    </citation>
    <scope>NUCLEOTIDE SEQUENCE</scope>
</reference>
<keyword evidence="2 5" id="KW-0732">Signal</keyword>
<evidence type="ECO:0000259" key="7">
    <source>
        <dbReference type="Pfam" id="PF14008"/>
    </source>
</evidence>
<protein>
    <recommendedName>
        <fullName evidence="5">Purple acid phosphatase</fullName>
        <ecNumber evidence="5">3.1.3.2</ecNumber>
    </recommendedName>
</protein>
<dbReference type="GO" id="GO:0003993">
    <property type="term" value="F:acid phosphatase activity"/>
    <property type="evidence" value="ECO:0007669"/>
    <property type="project" value="UniProtKB-EC"/>
</dbReference>
<dbReference type="EC" id="3.1.3.2" evidence="5"/>
<dbReference type="InterPro" id="IPR008963">
    <property type="entry name" value="Purple_acid_Pase-like_N"/>
</dbReference>
<dbReference type="SUPFAM" id="SSF56300">
    <property type="entry name" value="Metallo-dependent phosphatases"/>
    <property type="match status" value="1"/>
</dbReference>
<evidence type="ECO:0000256" key="1">
    <source>
        <dbReference type="ARBA" id="ARBA00008723"/>
    </source>
</evidence>
<proteinExistence type="inferred from homology"/>
<feature type="domain" description="Calcineurin-like phosphoesterase" evidence="6">
    <location>
        <begin position="236"/>
        <end position="435"/>
    </location>
</feature>
<comment type="caution">
    <text evidence="9">The sequence shown here is derived from an EMBL/GenBank/DDBJ whole genome shotgun (WGS) entry which is preliminary data.</text>
</comment>
<dbReference type="Pfam" id="PF00149">
    <property type="entry name" value="Metallophos"/>
    <property type="match status" value="1"/>
</dbReference>
<evidence type="ECO:0000313" key="10">
    <source>
        <dbReference type="Proteomes" id="UP000604825"/>
    </source>
</evidence>
<dbReference type="SUPFAM" id="SSF49363">
    <property type="entry name" value="Purple acid phosphatase, N-terminal domain"/>
    <property type="match status" value="2"/>
</dbReference>
<feature type="domain" description="Purple acid phosphatase N-terminal" evidence="8">
    <location>
        <begin position="183"/>
        <end position="224"/>
    </location>
</feature>
<dbReference type="AlphaFoldDB" id="A0A811S114"/>
<comment type="catalytic activity">
    <reaction evidence="5">
        <text>a phosphate monoester + H2O = an alcohol + phosphate</text>
        <dbReference type="Rhea" id="RHEA:15017"/>
        <dbReference type="ChEBI" id="CHEBI:15377"/>
        <dbReference type="ChEBI" id="CHEBI:30879"/>
        <dbReference type="ChEBI" id="CHEBI:43474"/>
        <dbReference type="ChEBI" id="CHEBI:67140"/>
        <dbReference type="EC" id="3.1.3.2"/>
    </reaction>
</comment>
<dbReference type="PANTHER" id="PTHR22953">
    <property type="entry name" value="ACID PHOSPHATASE RELATED"/>
    <property type="match status" value="1"/>
</dbReference>
<evidence type="ECO:0000259" key="6">
    <source>
        <dbReference type="Pfam" id="PF00149"/>
    </source>
</evidence>
<accession>A0A811S114</accession>
<feature type="domain" description="Purple acid phosphatase C-terminal" evidence="7">
    <location>
        <begin position="507"/>
        <end position="543"/>
    </location>
</feature>
<dbReference type="Pfam" id="PF14008">
    <property type="entry name" value="Metallophos_C"/>
    <property type="match status" value="1"/>
</dbReference>
<evidence type="ECO:0000256" key="2">
    <source>
        <dbReference type="ARBA" id="ARBA00022729"/>
    </source>
</evidence>